<protein>
    <submittedName>
        <fullName evidence="5">CCHC-type domain-containing protein</fullName>
    </submittedName>
</protein>
<evidence type="ECO:0000259" key="3">
    <source>
        <dbReference type="PROSITE" id="PS50158"/>
    </source>
</evidence>
<keyword evidence="1" id="KW-0862">Zinc</keyword>
<dbReference type="InterPro" id="IPR001878">
    <property type="entry name" value="Znf_CCHC"/>
</dbReference>
<dbReference type="GO" id="GO:0008270">
    <property type="term" value="F:zinc ion binding"/>
    <property type="evidence" value="ECO:0007669"/>
    <property type="project" value="UniProtKB-KW"/>
</dbReference>
<keyword evidence="1" id="KW-0863">Zinc-finger</keyword>
<dbReference type="Gene3D" id="4.10.60.10">
    <property type="entry name" value="Zinc finger, CCHC-type"/>
    <property type="match status" value="1"/>
</dbReference>
<feature type="compositionally biased region" description="Polar residues" evidence="2">
    <location>
        <begin position="62"/>
        <end position="87"/>
    </location>
</feature>
<evidence type="ECO:0000256" key="1">
    <source>
        <dbReference type="PROSITE-ProRule" id="PRU00047"/>
    </source>
</evidence>
<feature type="region of interest" description="Disordered" evidence="2">
    <location>
        <begin position="1"/>
        <end position="40"/>
    </location>
</feature>
<dbReference type="InterPro" id="IPR005312">
    <property type="entry name" value="DUF1759"/>
</dbReference>
<dbReference type="PROSITE" id="PS50158">
    <property type="entry name" value="ZF_CCHC"/>
    <property type="match status" value="1"/>
</dbReference>
<dbReference type="WBParaSite" id="TMUE_2000008313.1">
    <property type="protein sequence ID" value="TMUE_2000008313.1"/>
    <property type="gene ID" value="WBGene00286917"/>
</dbReference>
<dbReference type="SMART" id="SM00343">
    <property type="entry name" value="ZnF_C2HC"/>
    <property type="match status" value="2"/>
</dbReference>
<dbReference type="GO" id="GO:0003676">
    <property type="term" value="F:nucleic acid binding"/>
    <property type="evidence" value="ECO:0007669"/>
    <property type="project" value="InterPro"/>
</dbReference>
<dbReference type="Pfam" id="PF13650">
    <property type="entry name" value="Asp_protease_2"/>
    <property type="match status" value="1"/>
</dbReference>
<reference evidence="5" key="1">
    <citation type="submission" date="2019-12" db="UniProtKB">
        <authorList>
            <consortium name="WormBaseParasite"/>
        </authorList>
    </citation>
    <scope>IDENTIFICATION</scope>
</reference>
<dbReference type="Pfam" id="PF03564">
    <property type="entry name" value="DUF1759"/>
    <property type="match status" value="1"/>
</dbReference>
<evidence type="ECO:0000256" key="2">
    <source>
        <dbReference type="SAM" id="MobiDB-lite"/>
    </source>
</evidence>
<evidence type="ECO:0000313" key="4">
    <source>
        <dbReference type="Proteomes" id="UP000046395"/>
    </source>
</evidence>
<name>A0A5S6QM83_TRIMR</name>
<feature type="region of interest" description="Disordered" evidence="2">
    <location>
        <begin position="60"/>
        <end position="97"/>
    </location>
</feature>
<sequence>MRARRTGQTSVRSRGRNSTSPPHDGMLESAPEAPETVDDLKVMRAELDALRLEISELKAASVASNGESSARQTPTQLERSQAETSSAVPKAHNVSSDEQKLLTLSLSHQGGTATEEGSCEVVSASALGQQATAQGLTAVVDERARSSWPAGISSQAAPLIQGNARDDHAPSESMAPDAWISSLVGEESAATQRYAVPSAIDPTSGIEPYDGDPRKWDMFIGSFKALVHDTIPSDAVRIAYLGRLLAPRVRDSVATYLYNPALYHQALQTLKRKYGDRRLIAQYSVNALRCIKPLRREDIAGLDRFVCELHGVVSSLMKTGNELEVHSVGNLHDVVKKLTPHLRERWLENARRLSRPVNLLDLDEWLSELVLTKRSAAIFDADDDRSEQRRVVKYKAYGEPRVNAVTSKPIKATQTCAHCQRRHRLRECPDFNALSVEERTSVVKNAKHCFSCLEAGHIARNCKNREACGIEGCTLKHSRLLHESHRSQPVDSESSHPEHSGKMNEIARVGMASHLSSSTVLLSVVQIRVHGKNGSILTYALLDPGSEATLITEKMADRLGLTKRPSAVRLATFDGNVPTRFSSVVSFGVSSTDGNYRVQAKNAITVPGLNLSKRSMNWSQAKWQWSHLKDIPLSDLDYGSVTVLLGADLVEVHRQLEVRAPDEEDQPYAIRGPLGWTVIGPMKWQAGSDRYGSARRVNQVSRNDDPLLRALERFWSTEAFGTKPNVVLPMSAEERLSRNLLRTSTTKREDRYEVGLLWKEPNCILPNNRAQALGRLAVLRRRLSSDAKLTEAYNVAISDLLRQGIARRLQDFEIHHPRGKIWYLPHHAVKRHNKPGKVRIVFDASARYDGVALNDKLSKGPPLLNDLFSLDSDDMKWPYRQI</sequence>
<organism evidence="4 5">
    <name type="scientific">Trichuris muris</name>
    <name type="common">Mouse whipworm</name>
    <dbReference type="NCBI Taxonomy" id="70415"/>
    <lineage>
        <taxon>Eukaryota</taxon>
        <taxon>Metazoa</taxon>
        <taxon>Ecdysozoa</taxon>
        <taxon>Nematoda</taxon>
        <taxon>Enoplea</taxon>
        <taxon>Dorylaimia</taxon>
        <taxon>Trichinellida</taxon>
        <taxon>Trichuridae</taxon>
        <taxon>Trichuris</taxon>
    </lineage>
</organism>
<feature type="compositionally biased region" description="Polar residues" evidence="2">
    <location>
        <begin position="1"/>
        <end position="21"/>
    </location>
</feature>
<evidence type="ECO:0000313" key="5">
    <source>
        <dbReference type="WBParaSite" id="TMUE_2000008313.1"/>
    </source>
</evidence>
<feature type="domain" description="CCHC-type" evidence="3">
    <location>
        <begin position="449"/>
        <end position="464"/>
    </location>
</feature>
<dbReference type="PANTHER" id="PTHR47331">
    <property type="entry name" value="PHD-TYPE DOMAIN-CONTAINING PROTEIN"/>
    <property type="match status" value="1"/>
</dbReference>
<proteinExistence type="predicted"/>
<dbReference type="Proteomes" id="UP000046395">
    <property type="component" value="Unassembled WGS sequence"/>
</dbReference>
<keyword evidence="1" id="KW-0479">Metal-binding</keyword>
<dbReference type="AlphaFoldDB" id="A0A5S6QM83"/>
<keyword evidence="4" id="KW-1185">Reference proteome</keyword>
<accession>A0A5S6QM83</accession>
<dbReference type="PANTHER" id="PTHR47331:SF5">
    <property type="entry name" value="RIBONUCLEASE H"/>
    <property type="match status" value="1"/>
</dbReference>